<comment type="caution">
    <text evidence="1">The sequence shown here is derived from an EMBL/GenBank/DDBJ whole genome shotgun (WGS) entry which is preliminary data.</text>
</comment>
<accession>A0A133UAT6</accession>
<sequence length="72" mass="8172">MRTFEFSYARVNPMGPRRYSRQNQVLGQEDGTLPISMAETPQIVGPVSNFFAWLETDDKGYPGNFISSPSKR</sequence>
<evidence type="ECO:0000313" key="1">
    <source>
        <dbReference type="EMBL" id="KXA91301.1"/>
    </source>
</evidence>
<proteinExistence type="predicted"/>
<keyword evidence="2" id="KW-1185">Reference proteome</keyword>
<evidence type="ECO:0000313" key="2">
    <source>
        <dbReference type="Proteomes" id="UP000070195"/>
    </source>
</evidence>
<organism evidence="1 2">
    <name type="scientific">candidate division MSBL1 archaeon SCGC-AAA259D18</name>
    <dbReference type="NCBI Taxonomy" id="1698262"/>
    <lineage>
        <taxon>Archaea</taxon>
        <taxon>Methanobacteriati</taxon>
        <taxon>Methanobacteriota</taxon>
        <taxon>candidate division MSBL1</taxon>
    </lineage>
</organism>
<dbReference type="EMBL" id="LHXM01000028">
    <property type="protein sequence ID" value="KXA91301.1"/>
    <property type="molecule type" value="Genomic_DNA"/>
</dbReference>
<dbReference type="Proteomes" id="UP000070195">
    <property type="component" value="Unassembled WGS sequence"/>
</dbReference>
<protein>
    <submittedName>
        <fullName evidence="1">Uncharacterized protein</fullName>
    </submittedName>
</protein>
<dbReference type="AlphaFoldDB" id="A0A133UAT6"/>
<name>A0A133UAT6_9EURY</name>
<gene>
    <name evidence="1" type="ORF">AKJ63_01675</name>
</gene>
<reference evidence="1 2" key="1">
    <citation type="journal article" date="2016" name="Sci. Rep.">
        <title>Metabolic traits of an uncultured archaeal lineage -MSBL1- from brine pools of the Red Sea.</title>
        <authorList>
            <person name="Mwirichia R."/>
            <person name="Alam I."/>
            <person name="Rashid M."/>
            <person name="Vinu M."/>
            <person name="Ba-Alawi W."/>
            <person name="Anthony Kamau A."/>
            <person name="Kamanda Ngugi D."/>
            <person name="Goker M."/>
            <person name="Klenk H.P."/>
            <person name="Bajic V."/>
            <person name="Stingl U."/>
        </authorList>
    </citation>
    <scope>NUCLEOTIDE SEQUENCE [LARGE SCALE GENOMIC DNA]</scope>
    <source>
        <strain evidence="1">SCGC-AAA259D18</strain>
    </source>
</reference>